<keyword evidence="3" id="KW-1185">Reference proteome</keyword>
<gene>
    <name evidence="2" type="ORF">BACCIP111899_02493</name>
</gene>
<dbReference type="Proteomes" id="UP000789423">
    <property type="component" value="Unassembled WGS sequence"/>
</dbReference>
<evidence type="ECO:0000313" key="2">
    <source>
        <dbReference type="EMBL" id="CAG9613279.1"/>
    </source>
</evidence>
<feature type="transmembrane region" description="Helical" evidence="1">
    <location>
        <begin position="23"/>
        <end position="45"/>
    </location>
</feature>
<dbReference type="EMBL" id="CAKJTI010000011">
    <property type="protein sequence ID" value="CAG9613279.1"/>
    <property type="molecule type" value="Genomic_DNA"/>
</dbReference>
<evidence type="ECO:0000256" key="1">
    <source>
        <dbReference type="SAM" id="Phobius"/>
    </source>
</evidence>
<reference evidence="2 3" key="1">
    <citation type="submission" date="2021-10" db="EMBL/GenBank/DDBJ databases">
        <authorList>
            <person name="Criscuolo A."/>
        </authorList>
    </citation>
    <scope>NUCLEOTIDE SEQUENCE [LARGE SCALE GENOMIC DNA]</scope>
    <source>
        <strain evidence="3">CIP 111899</strain>
    </source>
</reference>
<evidence type="ECO:0000313" key="3">
    <source>
        <dbReference type="Proteomes" id="UP000789423"/>
    </source>
</evidence>
<organism evidence="2 3">
    <name type="scientific">Bacillus rhizoplanae</name>
    <dbReference type="NCBI Taxonomy" id="2880966"/>
    <lineage>
        <taxon>Bacteria</taxon>
        <taxon>Bacillati</taxon>
        <taxon>Bacillota</taxon>
        <taxon>Bacilli</taxon>
        <taxon>Bacillales</taxon>
        <taxon>Bacillaceae</taxon>
        <taxon>Bacillus</taxon>
    </lineage>
</organism>
<protein>
    <submittedName>
        <fullName evidence="2">Uncharacterized protein</fullName>
    </submittedName>
</protein>
<sequence length="46" mass="5098">MCPIGESFPAVGNKEKPLLIEAALYPATPLLFGINAVFYCVYIIYF</sequence>
<keyword evidence="1" id="KW-1133">Transmembrane helix</keyword>
<proteinExistence type="predicted"/>
<accession>A0ABM8YBW7</accession>
<comment type="caution">
    <text evidence="2">The sequence shown here is derived from an EMBL/GenBank/DDBJ whole genome shotgun (WGS) entry which is preliminary data.</text>
</comment>
<keyword evidence="1" id="KW-0472">Membrane</keyword>
<name>A0ABM8YBW7_9BACI</name>
<keyword evidence="1" id="KW-0812">Transmembrane</keyword>